<evidence type="ECO:0000259" key="1">
    <source>
        <dbReference type="Pfam" id="PF18701"/>
    </source>
</evidence>
<dbReference type="AlphaFoldDB" id="A0AA47NNS8"/>
<dbReference type="PANTHER" id="PTHR47331">
    <property type="entry name" value="PHD-TYPE DOMAIN-CONTAINING PROTEIN"/>
    <property type="match status" value="1"/>
</dbReference>
<protein>
    <recommendedName>
        <fullName evidence="1">DUF5641 domain-containing protein</fullName>
    </recommendedName>
</protein>
<dbReference type="InterPro" id="IPR040676">
    <property type="entry name" value="DUF5641"/>
</dbReference>
<dbReference type="Pfam" id="PF18701">
    <property type="entry name" value="DUF5641"/>
    <property type="match status" value="1"/>
</dbReference>
<evidence type="ECO:0000313" key="2">
    <source>
        <dbReference type="EMBL" id="KAK0131915.1"/>
    </source>
</evidence>
<proteinExistence type="predicted"/>
<evidence type="ECO:0000313" key="3">
    <source>
        <dbReference type="Proteomes" id="UP001174136"/>
    </source>
</evidence>
<gene>
    <name evidence="2" type="ORF">N1851_033293</name>
</gene>
<dbReference type="Proteomes" id="UP001174136">
    <property type="component" value="Unassembled WGS sequence"/>
</dbReference>
<keyword evidence="3" id="KW-1185">Reference proteome</keyword>
<organism evidence="2 3">
    <name type="scientific">Merluccius polli</name>
    <name type="common">Benguela hake</name>
    <name type="synonym">Merluccius cadenati</name>
    <dbReference type="NCBI Taxonomy" id="89951"/>
    <lineage>
        <taxon>Eukaryota</taxon>
        <taxon>Metazoa</taxon>
        <taxon>Chordata</taxon>
        <taxon>Craniata</taxon>
        <taxon>Vertebrata</taxon>
        <taxon>Euteleostomi</taxon>
        <taxon>Actinopterygii</taxon>
        <taxon>Neopterygii</taxon>
        <taxon>Teleostei</taxon>
        <taxon>Neoteleostei</taxon>
        <taxon>Acanthomorphata</taxon>
        <taxon>Zeiogadaria</taxon>
        <taxon>Gadariae</taxon>
        <taxon>Gadiformes</taxon>
        <taxon>Gadoidei</taxon>
        <taxon>Merlucciidae</taxon>
        <taxon>Merluccius</taxon>
    </lineage>
</organism>
<sequence length="154" mass="17916">MCEVESIINGRPLTSVSDDVNDVEPLTPNHLLLLRCQPSMPPGIFSKDDTHTRRRWKQVQYLVDLFWTRWTREYLPLLQERQKWLKPRRNFTTGDVVLLVDSSSPRNSWLMGKVVETLPDASGTVRRVKIKTRTSTLERPVNKLCLLEEAISEE</sequence>
<dbReference type="PANTHER" id="PTHR47331:SF3">
    <property type="match status" value="1"/>
</dbReference>
<feature type="domain" description="DUF5641" evidence="1">
    <location>
        <begin position="54"/>
        <end position="147"/>
    </location>
</feature>
<name>A0AA47NNS8_MERPO</name>
<comment type="caution">
    <text evidence="2">The sequence shown here is derived from an EMBL/GenBank/DDBJ whole genome shotgun (WGS) entry which is preliminary data.</text>
</comment>
<accession>A0AA47NNS8</accession>
<dbReference type="EMBL" id="JAOPHQ010006325">
    <property type="protein sequence ID" value="KAK0131915.1"/>
    <property type="molecule type" value="Genomic_DNA"/>
</dbReference>
<reference evidence="2" key="1">
    <citation type="journal article" date="2023" name="Front. Mar. Sci.">
        <title>A new Merluccius polli reference genome to investigate the effects of global change in West African waters.</title>
        <authorList>
            <person name="Mateo J.L."/>
            <person name="Blanco-Fernandez C."/>
            <person name="Garcia-Vazquez E."/>
            <person name="Machado-Schiaffino G."/>
        </authorList>
    </citation>
    <scope>NUCLEOTIDE SEQUENCE</scope>
    <source>
        <strain evidence="2">C29</strain>
        <tissue evidence="2">Fin</tissue>
    </source>
</reference>